<evidence type="ECO:0000313" key="2">
    <source>
        <dbReference type="Proteomes" id="UP001597045"/>
    </source>
</evidence>
<organism evidence="1 2">
    <name type="scientific">Kibdelosporangium lantanae</name>
    <dbReference type="NCBI Taxonomy" id="1497396"/>
    <lineage>
        <taxon>Bacteria</taxon>
        <taxon>Bacillati</taxon>
        <taxon>Actinomycetota</taxon>
        <taxon>Actinomycetes</taxon>
        <taxon>Pseudonocardiales</taxon>
        <taxon>Pseudonocardiaceae</taxon>
        <taxon>Kibdelosporangium</taxon>
    </lineage>
</organism>
<protein>
    <submittedName>
        <fullName evidence="1">Uncharacterized protein</fullName>
    </submittedName>
</protein>
<name>A0ABW3MQW4_9PSEU</name>
<proteinExistence type="predicted"/>
<gene>
    <name evidence="1" type="ORF">ACFQ1S_42245</name>
</gene>
<dbReference type="EMBL" id="JBHTIS010003810">
    <property type="protein sequence ID" value="MFD1051714.1"/>
    <property type="molecule type" value="Genomic_DNA"/>
</dbReference>
<comment type="caution">
    <text evidence="1">The sequence shown here is derived from an EMBL/GenBank/DDBJ whole genome shotgun (WGS) entry which is preliminary data.</text>
</comment>
<reference evidence="2" key="1">
    <citation type="journal article" date="2019" name="Int. J. Syst. Evol. Microbiol.">
        <title>The Global Catalogue of Microorganisms (GCM) 10K type strain sequencing project: providing services to taxonomists for standard genome sequencing and annotation.</title>
        <authorList>
            <consortium name="The Broad Institute Genomics Platform"/>
            <consortium name="The Broad Institute Genome Sequencing Center for Infectious Disease"/>
            <person name="Wu L."/>
            <person name="Ma J."/>
        </authorList>
    </citation>
    <scope>NUCLEOTIDE SEQUENCE [LARGE SCALE GENOMIC DNA]</scope>
    <source>
        <strain evidence="2">JCM 31486</strain>
    </source>
</reference>
<accession>A0ABW3MQW4</accession>
<evidence type="ECO:0000313" key="1">
    <source>
        <dbReference type="EMBL" id="MFD1051714.1"/>
    </source>
</evidence>
<dbReference type="Proteomes" id="UP001597045">
    <property type="component" value="Unassembled WGS sequence"/>
</dbReference>
<keyword evidence="2" id="KW-1185">Reference proteome</keyword>
<sequence>MDTDAGRYVVQSHVDENATTATYFPADNNRIIHQLNELLKSVS</sequence>